<dbReference type="InterPro" id="IPR007160">
    <property type="entry name" value="DUF362"/>
</dbReference>
<organism evidence="2 3">
    <name type="scientific">Methanobacterium spitsbergense</name>
    <dbReference type="NCBI Taxonomy" id="2874285"/>
    <lineage>
        <taxon>Archaea</taxon>
        <taxon>Methanobacteriati</taxon>
        <taxon>Methanobacteriota</taxon>
        <taxon>Methanomada group</taxon>
        <taxon>Methanobacteria</taxon>
        <taxon>Methanobacteriales</taxon>
        <taxon>Methanobacteriaceae</taxon>
        <taxon>Methanobacterium</taxon>
    </lineage>
</organism>
<sequence>MSNDIGTVFLLKTDKREKGIERLIENFDITDFKSKNIALKANFNSADPFPASTHPDTLRTLVRSIKKGEPEKITLAERSGMGDTRIVLETRGVMDIAEDEDFEVRILDEEDADDWVKVEKNGNHWMKGFYISKIFKDADKVVQTCCLKSHRFGGIFTLSLKNSVGIVAKKVPGGVYNYMGELHISPYQRSMIAEINNHYNMDLVLMDGIKAFVDKGPEQGHVVEPNLLLMSNDRIAIDAVGVAVLRHYGSTHDISKGKIFELEQIKRAAELGVGVQSADKINIVGIDAESEAVAGELDQILETQG</sequence>
<evidence type="ECO:0000259" key="1">
    <source>
        <dbReference type="Pfam" id="PF04015"/>
    </source>
</evidence>
<accession>A0A8T5V1A0</accession>
<evidence type="ECO:0000313" key="3">
    <source>
        <dbReference type="Proteomes" id="UP000825933"/>
    </source>
</evidence>
<gene>
    <name evidence="2" type="ORF">K8N75_12280</name>
</gene>
<proteinExistence type="predicted"/>
<dbReference type="Proteomes" id="UP000825933">
    <property type="component" value="Unassembled WGS sequence"/>
</dbReference>
<keyword evidence="3" id="KW-1185">Reference proteome</keyword>
<reference evidence="3" key="1">
    <citation type="journal article" date="2022" name="Microbiol. Resour. Announc.">
        <title>Draft Genome Sequence of a Methanogenic Archaeon from West Spitsbergen Permafrost.</title>
        <authorList>
            <person name="Trubitsyn V."/>
            <person name="Rivkina E."/>
            <person name="Shcherbakova V."/>
        </authorList>
    </citation>
    <scope>NUCLEOTIDE SEQUENCE [LARGE SCALE GENOMIC DNA]</scope>
    <source>
        <strain evidence="3">VT</strain>
    </source>
</reference>
<dbReference type="EMBL" id="JAIOUQ010000016">
    <property type="protein sequence ID" value="MBZ2166813.1"/>
    <property type="molecule type" value="Genomic_DNA"/>
</dbReference>
<dbReference type="AlphaFoldDB" id="A0A8T5V1A0"/>
<name>A0A8T5V1A0_9EURY</name>
<feature type="domain" description="DUF362" evidence="1">
    <location>
        <begin position="37"/>
        <end position="242"/>
    </location>
</feature>
<comment type="caution">
    <text evidence="2">The sequence shown here is derived from an EMBL/GenBank/DDBJ whole genome shotgun (WGS) entry which is preliminary data.</text>
</comment>
<dbReference type="Pfam" id="PF04015">
    <property type="entry name" value="DUF362"/>
    <property type="match status" value="1"/>
</dbReference>
<protein>
    <submittedName>
        <fullName evidence="2">DUF362 domain-containing protein</fullName>
    </submittedName>
</protein>
<evidence type="ECO:0000313" key="2">
    <source>
        <dbReference type="EMBL" id="MBZ2166813.1"/>
    </source>
</evidence>
<dbReference type="RefSeq" id="WP_223792359.1">
    <property type="nucleotide sequence ID" value="NZ_JAIOUQ010000016.1"/>
</dbReference>